<reference evidence="3" key="1">
    <citation type="submission" date="2015-03" db="EMBL/GenBank/DDBJ databases">
        <authorList>
            <consortium name="Pathogen Informatics"/>
        </authorList>
    </citation>
    <scope>NUCLEOTIDE SEQUENCE [LARGE SCALE GENOMIC DNA]</scope>
    <source>
        <strain evidence="3">N09902308</strain>
    </source>
</reference>
<name>A0A916LA31_MYCTX</name>
<comment type="caution">
    <text evidence="2">The sequence shown here is derived from an EMBL/GenBank/DDBJ whole genome shotgun (WGS) entry which is preliminary data.</text>
</comment>
<sequence length="165" mass="16847">MSTPEPSVPTFNTPDPDPASALAAWFHQPDRFDPTFPNPDTPPAPELKNPDDGVAVVLPNPGVGGTSMIGMLLSGTVRFSARCSGSGSIVYPPGKIVIGSSAPDASIVNGMAFVGIVRPPANKVKAGRPPLMFTSNRNLVVAICGISKPGIDILSSPVVPGPGPV</sequence>
<feature type="compositionally biased region" description="Pro residues" evidence="1">
    <location>
        <begin position="36"/>
        <end position="45"/>
    </location>
</feature>
<proteinExistence type="predicted"/>
<evidence type="ECO:0000313" key="2">
    <source>
        <dbReference type="EMBL" id="COX69142.1"/>
    </source>
</evidence>
<dbReference type="AlphaFoldDB" id="A0A916LA31"/>
<dbReference type="Proteomes" id="UP000039021">
    <property type="component" value="Unassembled WGS sequence"/>
</dbReference>
<feature type="compositionally biased region" description="Polar residues" evidence="1">
    <location>
        <begin position="1"/>
        <end position="13"/>
    </location>
</feature>
<feature type="region of interest" description="Disordered" evidence="1">
    <location>
        <begin position="1"/>
        <end position="51"/>
    </location>
</feature>
<evidence type="ECO:0000256" key="1">
    <source>
        <dbReference type="SAM" id="MobiDB-lite"/>
    </source>
</evidence>
<protein>
    <submittedName>
        <fullName evidence="2">Uncharacterized protein</fullName>
    </submittedName>
</protein>
<evidence type="ECO:0000313" key="3">
    <source>
        <dbReference type="Proteomes" id="UP000039021"/>
    </source>
</evidence>
<dbReference type="EMBL" id="CSBK01000641">
    <property type="protein sequence ID" value="COX69142.1"/>
    <property type="molecule type" value="Genomic_DNA"/>
</dbReference>
<gene>
    <name evidence="2" type="ORF">ERS007739_01610</name>
</gene>
<organism evidence="2 3">
    <name type="scientific">Mycobacterium tuberculosis</name>
    <dbReference type="NCBI Taxonomy" id="1773"/>
    <lineage>
        <taxon>Bacteria</taxon>
        <taxon>Bacillati</taxon>
        <taxon>Actinomycetota</taxon>
        <taxon>Actinomycetes</taxon>
        <taxon>Mycobacteriales</taxon>
        <taxon>Mycobacteriaceae</taxon>
        <taxon>Mycobacterium</taxon>
        <taxon>Mycobacterium tuberculosis complex</taxon>
    </lineage>
</organism>
<accession>A0A916LA31</accession>